<dbReference type="SUPFAM" id="SSF53335">
    <property type="entry name" value="S-adenosyl-L-methionine-dependent methyltransferases"/>
    <property type="match status" value="1"/>
</dbReference>
<keyword evidence="1" id="KW-0489">Methyltransferase</keyword>
<feature type="region of interest" description="Disordered" evidence="3">
    <location>
        <begin position="107"/>
        <end position="130"/>
    </location>
</feature>
<dbReference type="GO" id="GO:0032259">
    <property type="term" value="P:methylation"/>
    <property type="evidence" value="ECO:0007669"/>
    <property type="project" value="UniProtKB-KW"/>
</dbReference>
<evidence type="ECO:0000256" key="2">
    <source>
        <dbReference type="ARBA" id="ARBA00022679"/>
    </source>
</evidence>
<sequence length="130" mass="13865">MRTRLIDDLVLDAVAAGATRVVLLGAGYDNRAYRLPALATTPVVETDHPATQQAKMRVVKARIRADRRAHVRFGPVDPSRQELPAAALDTAAPTVVTAAPTVVIWEAGPRSSRPPSSTIAQAEVKHAQGQ</sequence>
<dbReference type="GO" id="GO:0008168">
    <property type="term" value="F:methyltransferase activity"/>
    <property type="evidence" value="ECO:0007669"/>
    <property type="project" value="UniProtKB-KW"/>
</dbReference>
<dbReference type="EMBL" id="BOMM01000041">
    <property type="protein sequence ID" value="GIE12799.1"/>
    <property type="molecule type" value="Genomic_DNA"/>
</dbReference>
<evidence type="ECO:0000313" key="5">
    <source>
        <dbReference type="Proteomes" id="UP000598174"/>
    </source>
</evidence>
<keyword evidence="5" id="KW-1185">Reference proteome</keyword>
<comment type="caution">
    <text evidence="4">The sequence shown here is derived from an EMBL/GenBank/DDBJ whole genome shotgun (WGS) entry which is preliminary data.</text>
</comment>
<dbReference type="PANTHER" id="PTHR43619">
    <property type="entry name" value="S-ADENOSYL-L-METHIONINE-DEPENDENT METHYLTRANSFERASE YKTD-RELATED"/>
    <property type="match status" value="1"/>
</dbReference>
<keyword evidence="2" id="KW-0808">Transferase</keyword>
<organism evidence="4 5">
    <name type="scientific">Paractinoplanes ferrugineus</name>
    <dbReference type="NCBI Taxonomy" id="113564"/>
    <lineage>
        <taxon>Bacteria</taxon>
        <taxon>Bacillati</taxon>
        <taxon>Actinomycetota</taxon>
        <taxon>Actinomycetes</taxon>
        <taxon>Micromonosporales</taxon>
        <taxon>Micromonosporaceae</taxon>
        <taxon>Paractinoplanes</taxon>
    </lineage>
</organism>
<dbReference type="Gene3D" id="3.40.50.150">
    <property type="entry name" value="Vaccinia Virus protein VP39"/>
    <property type="match status" value="1"/>
</dbReference>
<gene>
    <name evidence="4" type="ORF">Afe05nite_46390</name>
</gene>
<evidence type="ECO:0008006" key="6">
    <source>
        <dbReference type="Google" id="ProtNLM"/>
    </source>
</evidence>
<proteinExistence type="predicted"/>
<evidence type="ECO:0000313" key="4">
    <source>
        <dbReference type="EMBL" id="GIE12799.1"/>
    </source>
</evidence>
<evidence type="ECO:0000256" key="3">
    <source>
        <dbReference type="SAM" id="MobiDB-lite"/>
    </source>
</evidence>
<dbReference type="Proteomes" id="UP000598174">
    <property type="component" value="Unassembled WGS sequence"/>
</dbReference>
<protein>
    <recommendedName>
        <fullName evidence="6">S-adenosyl-L-methionine-dependent methyltransferase</fullName>
    </recommendedName>
</protein>
<accession>A0A919MFI7</accession>
<dbReference type="InterPro" id="IPR007213">
    <property type="entry name" value="Ppm1/Ppm2/Tcmp"/>
</dbReference>
<dbReference type="PANTHER" id="PTHR43619:SF2">
    <property type="entry name" value="S-ADENOSYL-L-METHIONINE-DEPENDENT METHYLTRANSFERASES SUPERFAMILY PROTEIN"/>
    <property type="match status" value="1"/>
</dbReference>
<dbReference type="AlphaFoldDB" id="A0A919MFI7"/>
<name>A0A919MFI7_9ACTN</name>
<reference evidence="4" key="1">
    <citation type="submission" date="2021-01" db="EMBL/GenBank/DDBJ databases">
        <title>Whole genome shotgun sequence of Actinoplanes ferrugineus NBRC 15555.</title>
        <authorList>
            <person name="Komaki H."/>
            <person name="Tamura T."/>
        </authorList>
    </citation>
    <scope>NUCLEOTIDE SEQUENCE</scope>
    <source>
        <strain evidence="4">NBRC 15555</strain>
    </source>
</reference>
<dbReference type="InterPro" id="IPR029063">
    <property type="entry name" value="SAM-dependent_MTases_sf"/>
</dbReference>
<dbReference type="Pfam" id="PF04072">
    <property type="entry name" value="LCM"/>
    <property type="match status" value="1"/>
</dbReference>
<evidence type="ECO:0000256" key="1">
    <source>
        <dbReference type="ARBA" id="ARBA00022603"/>
    </source>
</evidence>